<comment type="caution">
    <text evidence="1">The sequence shown here is derived from an EMBL/GenBank/DDBJ whole genome shotgun (WGS) entry which is preliminary data.</text>
</comment>
<sequence length="985" mass="105760">MTAPVSSARSKVSSSPLKSIFTRFLEGTPKLAVLLLIAGSFSAGRPAIAQNTQPPNIPVRSEDGSVNVNNNALDIRTGPLTNTSDIPLPSGLPASTTNGVSIPVDRTRLAPNTIRISPDLSYIQENFNRLVTGQTPDSDNLQYTLQPDSVQIRTTFALVYRRGNHRFGEGIQVRILDAAGNEKSSQTAFVRGDVITIGPDGQPLPNQQRVEAVYGIGDVVELRVLNLRNDNTAASESAIYFTRDFKSTGPDSDGGFIVEDFRGGGDVDFDDGEYVQAPTGIGSAIAREERGNLTVETRAVPVDLEPLVEQVVVEEQEIIESDIQSDVQEIELARERGQVEITSFEPSILLGHATGVRAENGDQLLYNRYSNAKEARLGSDGVRIAGQLSPLIGNPSAPPTLLTGNLRFDPFVDDNEAGLVARLGLTQFLTRTHRLATDEFGNDIMGPDEARLLEPTGLFSNRRLVGYVPTSTADPVQDGQITSSGGIFELPDDRAVTIAPPDSQRVGRGRAAYTDNVGGLIIEQADGALTFVPQWTKDGYAQSPTSLAAGEATRIIYALVPQQAGQNLQLDQTYAVTAGGSEYRIADGGFKIISADRQPQNFVEETAEVYAVEDTVAAGQNAANSLFNGIPGVYTEVPGGQPIATFDVSNAAEADARVGNELYTLSAFQEAGQPAYARTTRAGGLYLSGGLTGGLGNQRDTVFLSRQTTEFARDQLINRRTVNTFSTPRTRTDTIRTETGTVTQREGTAAFIINRLGELENAVFTPTGEPTTVVVGEGDRETRTEGEEQLGVREQIDSKTEDTVLSETIDEIARDEESMTREDSNANLSAVSGEAVLGGAYNFGNTPWTTAANTARAELFYRDTVFGRSRNGSETGVRAEVVFHPFGEVKRDAYRYDEAGNVVPVYQTEPMLDASGNQMVETVNGENGESVDLAVNQFVVDEAGDRLPLRIGTGKAKGPGAYLRAENVFNGSDGVEVEGGLQISF</sequence>
<name>A0A2W4UKZ0_9CYAN</name>
<evidence type="ECO:0000313" key="1">
    <source>
        <dbReference type="EMBL" id="PZO22066.1"/>
    </source>
</evidence>
<dbReference type="EMBL" id="QBMC01000014">
    <property type="protein sequence ID" value="PZO22066.1"/>
    <property type="molecule type" value="Genomic_DNA"/>
</dbReference>
<accession>A0A2W4UKZ0</accession>
<evidence type="ECO:0000313" key="2">
    <source>
        <dbReference type="Proteomes" id="UP000249354"/>
    </source>
</evidence>
<dbReference type="AlphaFoldDB" id="A0A2W4UKZ0"/>
<reference evidence="1 2" key="2">
    <citation type="submission" date="2018-06" db="EMBL/GenBank/DDBJ databases">
        <title>Metagenomic assembly of (sub)arctic Cyanobacteria and their associated microbiome from non-axenic cultures.</title>
        <authorList>
            <person name="Baurain D."/>
        </authorList>
    </citation>
    <scope>NUCLEOTIDE SEQUENCE [LARGE SCALE GENOMIC DNA]</scope>
    <source>
        <strain evidence="1">ULC129bin1</strain>
    </source>
</reference>
<gene>
    <name evidence="1" type="ORF">DCF25_03795</name>
</gene>
<dbReference type="Proteomes" id="UP000249354">
    <property type="component" value="Unassembled WGS sequence"/>
</dbReference>
<protein>
    <submittedName>
        <fullName evidence="1">Uncharacterized protein</fullName>
    </submittedName>
</protein>
<organism evidence="1 2">
    <name type="scientific">Leptolyngbya foveolarum</name>
    <dbReference type="NCBI Taxonomy" id="47253"/>
    <lineage>
        <taxon>Bacteria</taxon>
        <taxon>Bacillati</taxon>
        <taxon>Cyanobacteriota</taxon>
        <taxon>Cyanophyceae</taxon>
        <taxon>Leptolyngbyales</taxon>
        <taxon>Leptolyngbyaceae</taxon>
        <taxon>Leptolyngbya group</taxon>
        <taxon>Leptolyngbya</taxon>
    </lineage>
</organism>
<proteinExistence type="predicted"/>
<reference evidence="2" key="1">
    <citation type="submission" date="2018-04" db="EMBL/GenBank/DDBJ databases">
        <authorList>
            <person name="Cornet L."/>
        </authorList>
    </citation>
    <scope>NUCLEOTIDE SEQUENCE [LARGE SCALE GENOMIC DNA]</scope>
</reference>